<protein>
    <submittedName>
        <fullName evidence="1">Uncharacterized protein</fullName>
    </submittedName>
</protein>
<dbReference type="EMBL" id="CP091092">
    <property type="protein sequence ID" value="WFN36591.1"/>
    <property type="molecule type" value="Genomic_DNA"/>
</dbReference>
<evidence type="ECO:0000313" key="2">
    <source>
        <dbReference type="Proteomes" id="UP001218895"/>
    </source>
</evidence>
<reference evidence="1" key="1">
    <citation type="submission" date="2022-01" db="EMBL/GenBank/DDBJ databases">
        <title>Complete genome of Methanomicrobium antiquum DSM 21220.</title>
        <authorList>
            <person name="Chen S.-C."/>
            <person name="You Y.-T."/>
            <person name="Zhou Y.-Z."/>
            <person name="Lai M.-C."/>
        </authorList>
    </citation>
    <scope>NUCLEOTIDE SEQUENCE</scope>
    <source>
        <strain evidence="1">DSM 21220</strain>
    </source>
</reference>
<organism evidence="1 2">
    <name type="scientific">Methanomicrobium antiquum</name>
    <dbReference type="NCBI Taxonomy" id="487686"/>
    <lineage>
        <taxon>Archaea</taxon>
        <taxon>Methanobacteriati</taxon>
        <taxon>Methanobacteriota</taxon>
        <taxon>Stenosarchaea group</taxon>
        <taxon>Methanomicrobia</taxon>
        <taxon>Methanomicrobiales</taxon>
        <taxon>Methanomicrobiaceae</taxon>
        <taxon>Methanomicrobium</taxon>
    </lineage>
</organism>
<gene>
    <name evidence="1" type="ORF">L1994_10685</name>
</gene>
<name>A0AAF0FRM4_9EURY</name>
<keyword evidence="2" id="KW-1185">Reference proteome</keyword>
<dbReference type="GeneID" id="79950869"/>
<sequence>MKLKNGMRALSLLLVMALLGAMFVPAVSALENEKSLDIKEVVLNLNSVKDSFNANNNIDEFYKENEAHYKFLVKNLGEASAKKVIEQEYNRINSVDAVKSQKSTEMVQIDNDNVYIWKWISGGTNTNDIKGPNNVIFYNRERSEIATELKNTGDWERAYGWTEYSIRGSDQNTMSWVQSAGSDAHGYAQLQDGDYFGSRYHLVLFEGYTDSNEGAWCFGNCHYEYWDTDDLNHYLYSNSCDTARNHLYSSILSNNLPLESKYNVNLNNAYPSTGASGIGYLFKME</sequence>
<dbReference type="KEGG" id="manq:L1994_10685"/>
<proteinExistence type="predicted"/>
<dbReference type="AlphaFoldDB" id="A0AAF0FRM4"/>
<evidence type="ECO:0000313" key="1">
    <source>
        <dbReference type="EMBL" id="WFN36591.1"/>
    </source>
</evidence>
<dbReference type="RefSeq" id="WP_278099426.1">
    <property type="nucleotide sequence ID" value="NZ_CP091092.1"/>
</dbReference>
<accession>A0AAF0FRM4</accession>
<dbReference type="Proteomes" id="UP001218895">
    <property type="component" value="Chromosome"/>
</dbReference>